<protein>
    <recommendedName>
        <fullName evidence="2">Copper amine oxidase-like N-terminal domain-containing protein</fullName>
    </recommendedName>
</protein>
<sequence>MTEVTVRVGSDRVIPGRIINGITYVPLRDVVEAIQPRVVWTPEEGAEVIL</sequence>
<gene>
    <name evidence="1" type="ORF">SDC9_62576</name>
</gene>
<accession>A0A644XJ28</accession>
<evidence type="ECO:0008006" key="2">
    <source>
        <dbReference type="Google" id="ProtNLM"/>
    </source>
</evidence>
<dbReference type="EMBL" id="VSSQ01002568">
    <property type="protein sequence ID" value="MPM16200.1"/>
    <property type="molecule type" value="Genomic_DNA"/>
</dbReference>
<name>A0A644XJ28_9ZZZZ</name>
<organism evidence="1">
    <name type="scientific">bioreactor metagenome</name>
    <dbReference type="NCBI Taxonomy" id="1076179"/>
    <lineage>
        <taxon>unclassified sequences</taxon>
        <taxon>metagenomes</taxon>
        <taxon>ecological metagenomes</taxon>
    </lineage>
</organism>
<dbReference type="AlphaFoldDB" id="A0A644XJ28"/>
<evidence type="ECO:0000313" key="1">
    <source>
        <dbReference type="EMBL" id="MPM16200.1"/>
    </source>
</evidence>
<proteinExistence type="predicted"/>
<comment type="caution">
    <text evidence="1">The sequence shown here is derived from an EMBL/GenBank/DDBJ whole genome shotgun (WGS) entry which is preliminary data.</text>
</comment>
<reference evidence="1" key="1">
    <citation type="submission" date="2019-08" db="EMBL/GenBank/DDBJ databases">
        <authorList>
            <person name="Kucharzyk K."/>
            <person name="Murdoch R.W."/>
            <person name="Higgins S."/>
            <person name="Loffler F."/>
        </authorList>
    </citation>
    <scope>NUCLEOTIDE SEQUENCE</scope>
</reference>